<comment type="caution">
    <text evidence="5">The sequence shown here is derived from an EMBL/GenBank/DDBJ whole genome shotgun (WGS) entry which is preliminary data.</text>
</comment>
<dbReference type="PROSITE" id="PS51088">
    <property type="entry name" value="TEA_2"/>
    <property type="match status" value="1"/>
</dbReference>
<evidence type="ECO:0000259" key="4">
    <source>
        <dbReference type="PROSITE" id="PS51088"/>
    </source>
</evidence>
<feature type="compositionally biased region" description="Low complexity" evidence="3">
    <location>
        <begin position="147"/>
        <end position="187"/>
    </location>
</feature>
<feature type="DNA-binding region" description="TEA" evidence="2">
    <location>
        <begin position="52"/>
        <end position="133"/>
    </location>
</feature>
<dbReference type="InterPro" id="IPR000818">
    <property type="entry name" value="TEA/ATTS_dom"/>
</dbReference>
<feature type="region of interest" description="Disordered" evidence="3">
    <location>
        <begin position="147"/>
        <end position="275"/>
    </location>
</feature>
<dbReference type="AlphaFoldDB" id="A0AA38P1J8"/>
<evidence type="ECO:0000256" key="2">
    <source>
        <dbReference type="PROSITE-ProRule" id="PRU00505"/>
    </source>
</evidence>
<dbReference type="InterPro" id="IPR038096">
    <property type="entry name" value="TEA/ATTS_sf"/>
</dbReference>
<feature type="compositionally biased region" description="Low complexity" evidence="3">
    <location>
        <begin position="197"/>
        <end position="213"/>
    </location>
</feature>
<reference evidence="5" key="1">
    <citation type="submission" date="2022-08" db="EMBL/GenBank/DDBJ databases">
        <authorList>
            <consortium name="DOE Joint Genome Institute"/>
            <person name="Min B."/>
            <person name="Riley R."/>
            <person name="Sierra-Patev S."/>
            <person name="Naranjo-Ortiz M."/>
            <person name="Looney B."/>
            <person name="Konkel Z."/>
            <person name="Slot J.C."/>
            <person name="Sakamoto Y."/>
            <person name="Steenwyk J.L."/>
            <person name="Rokas A."/>
            <person name="Carro J."/>
            <person name="Camarero S."/>
            <person name="Ferreira P."/>
            <person name="Molpeceres G."/>
            <person name="Ruiz-Duenas F.J."/>
            <person name="Serrano A."/>
            <person name="Henrissat B."/>
            <person name="Drula E."/>
            <person name="Hughes K.W."/>
            <person name="Mata J.L."/>
            <person name="Ishikawa N.K."/>
            <person name="Vargas-Isla R."/>
            <person name="Ushijima S."/>
            <person name="Smith C.A."/>
            <person name="Ahrendt S."/>
            <person name="Andreopoulos W."/>
            <person name="He G."/>
            <person name="Labutti K."/>
            <person name="Lipzen A."/>
            <person name="Ng V."/>
            <person name="Sandor L."/>
            <person name="Barry K."/>
            <person name="Martinez A.T."/>
            <person name="Xiao Y."/>
            <person name="Gibbons J.G."/>
            <person name="Terashima K."/>
            <person name="Hibbett D.S."/>
            <person name="Grigoriev I.V."/>
        </authorList>
    </citation>
    <scope>NUCLEOTIDE SEQUENCE</scope>
    <source>
        <strain evidence="5">TFB9207</strain>
    </source>
</reference>
<comment type="similarity">
    <text evidence="1">Belongs to the TEC1 family.</text>
</comment>
<evidence type="ECO:0000256" key="1">
    <source>
        <dbReference type="ARBA" id="ARBA00008421"/>
    </source>
</evidence>
<dbReference type="GO" id="GO:0003700">
    <property type="term" value="F:DNA-binding transcription factor activity"/>
    <property type="evidence" value="ECO:0007669"/>
    <property type="project" value="InterPro"/>
</dbReference>
<evidence type="ECO:0000313" key="5">
    <source>
        <dbReference type="EMBL" id="KAJ3834607.1"/>
    </source>
</evidence>
<protein>
    <recommendedName>
        <fullName evidence="4">TEA domain-containing protein</fullName>
    </recommendedName>
</protein>
<dbReference type="Proteomes" id="UP001163846">
    <property type="component" value="Unassembled WGS sequence"/>
</dbReference>
<dbReference type="Gene3D" id="6.10.20.40">
    <property type="entry name" value="TEA/ATTS domain"/>
    <property type="match status" value="1"/>
</dbReference>
<dbReference type="EMBL" id="MU806508">
    <property type="protein sequence ID" value="KAJ3834607.1"/>
    <property type="molecule type" value="Genomic_DNA"/>
</dbReference>
<accession>A0AA38P1J8</accession>
<feature type="compositionally biased region" description="Polar residues" evidence="3">
    <location>
        <begin position="222"/>
        <end position="234"/>
    </location>
</feature>
<dbReference type="Pfam" id="PF01285">
    <property type="entry name" value="TEA"/>
    <property type="match status" value="1"/>
</dbReference>
<evidence type="ECO:0000256" key="3">
    <source>
        <dbReference type="SAM" id="MobiDB-lite"/>
    </source>
</evidence>
<dbReference type="SMART" id="SM00426">
    <property type="entry name" value="TEA"/>
    <property type="match status" value="1"/>
</dbReference>
<keyword evidence="6" id="KW-1185">Reference proteome</keyword>
<organism evidence="5 6">
    <name type="scientific">Lentinula raphanica</name>
    <dbReference type="NCBI Taxonomy" id="153919"/>
    <lineage>
        <taxon>Eukaryota</taxon>
        <taxon>Fungi</taxon>
        <taxon>Dikarya</taxon>
        <taxon>Basidiomycota</taxon>
        <taxon>Agaricomycotina</taxon>
        <taxon>Agaricomycetes</taxon>
        <taxon>Agaricomycetidae</taxon>
        <taxon>Agaricales</taxon>
        <taxon>Marasmiineae</taxon>
        <taxon>Omphalotaceae</taxon>
        <taxon>Lentinula</taxon>
    </lineage>
</organism>
<feature type="compositionally biased region" description="Basic residues" evidence="3">
    <location>
        <begin position="256"/>
        <end position="266"/>
    </location>
</feature>
<evidence type="ECO:0000313" key="6">
    <source>
        <dbReference type="Proteomes" id="UP001163846"/>
    </source>
</evidence>
<sequence length="528" mass="58098">MADEFPYNLSSVYNESSSDLYRSTLESTSHFTTTTAKSALTPLRKHHKLLKDGSGNEVWPEFVEKIFVDGLRAYAASTVSQNHAARISDAAVRGRSRLRNAYLVKYLVHYEIERTRKQVASHLQVLKNMWRAEGNYANFSLVVGSDSSSVSQTQPSNSENTASRRPSSHSVSSTSSGSSKLSFATASPQVWSRTMTSPYSTPGSSVNSSSSGVRQPYEANSRALQSPNVRSSGIRTIAGDGSSISTAMNLPPHIDKPHHHKQFRHRQQPEPQPSDVSDISFIQAPDMAVVPHGAAFYRSSRHRLPDVPMSPSLMSLPMLASNMSLISTKLYLFTEGMIPLTVDLEQLSGSGVVSLQLQLDIPELQAVSSAFSGNTIQPGFTARLEAVCPVGRLTSPIICKCITYVWGPRSSHTDYSFQAEDPMAYKKSPIFYETSMLCRKSPSMMQVSTHTEPHQLLVCLSKEEAEIQADILQSEQEISTTAYGQVTIFNFPESVLPTCRLFEQAVGVGTFANCQIKFRCPFCWLSPG</sequence>
<name>A0AA38P1J8_9AGAR</name>
<proteinExistence type="inferred from homology"/>
<feature type="domain" description="TEA" evidence="4">
    <location>
        <begin position="52"/>
        <end position="133"/>
    </location>
</feature>
<gene>
    <name evidence="5" type="ORF">F5878DRAFT_644994</name>
</gene>